<feature type="domain" description="AMP-dependent synthetase/ligase" evidence="5">
    <location>
        <begin position="26"/>
        <end position="348"/>
    </location>
</feature>
<gene>
    <name evidence="7" type="ORF">A5630_24905</name>
</gene>
<evidence type="ECO:0000313" key="8">
    <source>
        <dbReference type="Proteomes" id="UP000093898"/>
    </source>
</evidence>
<dbReference type="STRING" id="56689.GCA_001291445_02824"/>
<dbReference type="InterPro" id="IPR042099">
    <property type="entry name" value="ANL_N_sf"/>
</dbReference>
<comment type="similarity">
    <text evidence="1">Belongs to the ATP-dependent AMP-binding enzyme family.</text>
</comment>
<evidence type="ECO:0000313" key="7">
    <source>
        <dbReference type="EMBL" id="OBJ40332.1"/>
    </source>
</evidence>
<reference evidence="7 8" key="1">
    <citation type="submission" date="2016-06" db="EMBL/GenBank/DDBJ databases">
        <authorList>
            <person name="Kjaerup R.B."/>
            <person name="Dalgaard T.S."/>
            <person name="Juul-Madsen H.R."/>
        </authorList>
    </citation>
    <scope>NUCLEOTIDE SEQUENCE [LARGE SCALE GENOMIC DNA]</scope>
    <source>
        <strain evidence="7 8">1127319.6</strain>
    </source>
</reference>
<evidence type="ECO:0000256" key="3">
    <source>
        <dbReference type="ARBA" id="ARBA00022741"/>
    </source>
</evidence>
<dbReference type="Gene3D" id="3.30.300.30">
    <property type="match status" value="1"/>
</dbReference>
<keyword evidence="3" id="KW-0547">Nucleotide-binding</keyword>
<dbReference type="PANTHER" id="PTHR43107">
    <property type="entry name" value="LONG-CHAIN FATTY ACID TRANSPORT PROTEIN"/>
    <property type="match status" value="1"/>
</dbReference>
<dbReference type="PANTHER" id="PTHR43107:SF15">
    <property type="entry name" value="FATTY ACID TRANSPORT PROTEIN 3, ISOFORM A"/>
    <property type="match status" value="1"/>
</dbReference>
<evidence type="ECO:0000259" key="5">
    <source>
        <dbReference type="Pfam" id="PF00501"/>
    </source>
</evidence>
<accession>A0A1A3GWC0</accession>
<evidence type="ECO:0000259" key="6">
    <source>
        <dbReference type="Pfam" id="PF13193"/>
    </source>
</evidence>
<keyword evidence="2" id="KW-0436">Ligase</keyword>
<evidence type="ECO:0000256" key="4">
    <source>
        <dbReference type="ARBA" id="ARBA00022840"/>
    </source>
</evidence>
<dbReference type="InterPro" id="IPR020845">
    <property type="entry name" value="AMP-binding_CS"/>
</dbReference>
<keyword evidence="4" id="KW-0067">ATP-binding</keyword>
<dbReference type="Pfam" id="PF13193">
    <property type="entry name" value="AMP-binding_C"/>
    <property type="match status" value="1"/>
</dbReference>
<name>A0A1A3GWC0_MYCMU</name>
<feature type="domain" description="AMP-binding enzyme C-terminal" evidence="6">
    <location>
        <begin position="432"/>
        <end position="508"/>
    </location>
</feature>
<dbReference type="EMBL" id="LZLC01000159">
    <property type="protein sequence ID" value="OBJ40332.1"/>
    <property type="molecule type" value="Genomic_DNA"/>
</dbReference>
<dbReference type="InterPro" id="IPR000873">
    <property type="entry name" value="AMP-dep_synth/lig_dom"/>
</dbReference>
<dbReference type="RefSeq" id="WP_064982307.1">
    <property type="nucleotide sequence ID" value="NZ_LZLC01000159.1"/>
</dbReference>
<dbReference type="PROSITE" id="PS00455">
    <property type="entry name" value="AMP_BINDING"/>
    <property type="match status" value="1"/>
</dbReference>
<comment type="caution">
    <text evidence="7">The sequence shown here is derived from an EMBL/GenBank/DDBJ whole genome shotgun (WGS) entry which is preliminary data.</text>
</comment>
<protein>
    <submittedName>
        <fullName evidence="7">Acyl-CoA synthetase</fullName>
    </submittedName>
</protein>
<dbReference type="GO" id="GO:0005324">
    <property type="term" value="F:long-chain fatty acid transmembrane transporter activity"/>
    <property type="evidence" value="ECO:0007669"/>
    <property type="project" value="TreeGrafter"/>
</dbReference>
<sequence length="560" mass="61233">MPERREDIATLLLDRLGDERLGLRTRDQDWTWDEVVRESAARGAYAADLRADGPFHIGVLLDNVPDFLFWLGGAALAGATIVGINPTRGNTELAGEVRHADCQLIVTDSAGRERLTGLDLGLTPDRILVVDDPAYQEAICARKSAAGAENRAQITAADGVGAESLLLLLFTSGTTGASKAVKCSQGRLAWIAYSAVDKFNHVRDDVDYCCMPLFHGNAIMALWAPALAVGATVCLTPSFSASGFLPDVRYFGATFFTYVGKALGYLLATPEQPDDADNPLNRGFGTEASPEDQAYFKRRFGAELFEGYGSSEGGGAVVLDPNQPEGALGRPAHPGVAIVNPETMIECVPAVLDRHGRILNPDDAVGEIIDKLGTKKFEGYYKNDAADADRIRNGWYWTGDLGYLDENGFIYFAGRRGDWIRVDGENTSALSIERVLRRHPEVIAAGVYAVPDPRSGDQVMAAIEVADPILFDVDKFVQYLNDQDDLGKKGTPRFLRISDSLPVTGSNKVLKRELQADKWHTDELVYRWVGRGVPVYGLMSDDAKRALDDEFTQYGRQRYL</sequence>
<dbReference type="GO" id="GO:0005524">
    <property type="term" value="F:ATP binding"/>
    <property type="evidence" value="ECO:0007669"/>
    <property type="project" value="UniProtKB-KW"/>
</dbReference>
<dbReference type="InterPro" id="IPR025110">
    <property type="entry name" value="AMP-bd_C"/>
</dbReference>
<evidence type="ECO:0000256" key="1">
    <source>
        <dbReference type="ARBA" id="ARBA00006432"/>
    </source>
</evidence>
<proteinExistence type="inferred from homology"/>
<dbReference type="InterPro" id="IPR045851">
    <property type="entry name" value="AMP-bd_C_sf"/>
</dbReference>
<dbReference type="Gene3D" id="3.40.50.12780">
    <property type="entry name" value="N-terminal domain of ligase-like"/>
    <property type="match status" value="1"/>
</dbReference>
<dbReference type="GO" id="GO:0005886">
    <property type="term" value="C:plasma membrane"/>
    <property type="evidence" value="ECO:0007669"/>
    <property type="project" value="TreeGrafter"/>
</dbReference>
<dbReference type="GO" id="GO:0004467">
    <property type="term" value="F:long-chain fatty acid-CoA ligase activity"/>
    <property type="evidence" value="ECO:0007669"/>
    <property type="project" value="TreeGrafter"/>
</dbReference>
<dbReference type="Proteomes" id="UP000093898">
    <property type="component" value="Unassembled WGS sequence"/>
</dbReference>
<dbReference type="OrthoDB" id="9803968at2"/>
<dbReference type="SUPFAM" id="SSF56801">
    <property type="entry name" value="Acetyl-CoA synthetase-like"/>
    <property type="match status" value="1"/>
</dbReference>
<dbReference type="AlphaFoldDB" id="A0A1A3GWC0"/>
<dbReference type="Pfam" id="PF00501">
    <property type="entry name" value="AMP-binding"/>
    <property type="match status" value="1"/>
</dbReference>
<evidence type="ECO:0000256" key="2">
    <source>
        <dbReference type="ARBA" id="ARBA00022598"/>
    </source>
</evidence>
<organism evidence="7 8">
    <name type="scientific">Mycolicibacterium mucogenicum</name>
    <name type="common">Mycobacterium mucogenicum</name>
    <dbReference type="NCBI Taxonomy" id="56689"/>
    <lineage>
        <taxon>Bacteria</taxon>
        <taxon>Bacillati</taxon>
        <taxon>Actinomycetota</taxon>
        <taxon>Actinomycetes</taxon>
        <taxon>Mycobacteriales</taxon>
        <taxon>Mycobacteriaceae</taxon>
        <taxon>Mycolicibacterium</taxon>
    </lineage>
</organism>
<dbReference type="GO" id="GO:0044539">
    <property type="term" value="P:long-chain fatty acid import into cell"/>
    <property type="evidence" value="ECO:0007669"/>
    <property type="project" value="TreeGrafter"/>
</dbReference>